<keyword evidence="4" id="KW-1185">Reference proteome</keyword>
<organism evidence="3 4">
    <name type="scientific">Sphingobium psychrophilum</name>
    <dbReference type="NCBI Taxonomy" id="2728834"/>
    <lineage>
        <taxon>Bacteria</taxon>
        <taxon>Pseudomonadati</taxon>
        <taxon>Pseudomonadota</taxon>
        <taxon>Alphaproteobacteria</taxon>
        <taxon>Sphingomonadales</taxon>
        <taxon>Sphingomonadaceae</taxon>
        <taxon>Sphingobium</taxon>
    </lineage>
</organism>
<feature type="region of interest" description="Disordered" evidence="1">
    <location>
        <begin position="47"/>
        <end position="66"/>
    </location>
</feature>
<name>A0A7X9ZT93_9SPHN</name>
<accession>A0A7X9ZT93</accession>
<feature type="transmembrane region" description="Helical" evidence="2">
    <location>
        <begin position="20"/>
        <end position="39"/>
    </location>
</feature>
<dbReference type="AlphaFoldDB" id="A0A7X9ZT93"/>
<gene>
    <name evidence="3" type="ORF">HHL08_17405</name>
</gene>
<dbReference type="Proteomes" id="UP000519023">
    <property type="component" value="Unassembled WGS sequence"/>
</dbReference>
<keyword evidence="2" id="KW-1133">Transmembrane helix</keyword>
<comment type="caution">
    <text evidence="3">The sequence shown here is derived from an EMBL/GenBank/DDBJ whole genome shotgun (WGS) entry which is preliminary data.</text>
</comment>
<protein>
    <submittedName>
        <fullName evidence="3">Uncharacterized protein</fullName>
    </submittedName>
</protein>
<reference evidence="3 4" key="1">
    <citation type="submission" date="2020-04" db="EMBL/GenBank/DDBJ databases">
        <title>Sphingobium sp. AR-3-1 isolated from Arctic soil.</title>
        <authorList>
            <person name="Dahal R.H."/>
            <person name="Chaudhary D.K."/>
        </authorList>
    </citation>
    <scope>NUCLEOTIDE SEQUENCE [LARGE SCALE GENOMIC DNA]</scope>
    <source>
        <strain evidence="3 4">AR-3-1</strain>
    </source>
</reference>
<sequence>MRNWDEDKKKPARRRGVGNFAVLGMAMVLGVAALSAYVISGKDAPVKPASGSANAMALASSKPATR</sequence>
<evidence type="ECO:0000256" key="1">
    <source>
        <dbReference type="SAM" id="MobiDB-lite"/>
    </source>
</evidence>
<proteinExistence type="predicted"/>
<dbReference type="EMBL" id="JABBFV010000014">
    <property type="protein sequence ID" value="NML11905.1"/>
    <property type="molecule type" value="Genomic_DNA"/>
</dbReference>
<evidence type="ECO:0000313" key="3">
    <source>
        <dbReference type="EMBL" id="NML11905.1"/>
    </source>
</evidence>
<dbReference type="RefSeq" id="WP_169574339.1">
    <property type="nucleotide sequence ID" value="NZ_JABBFV010000014.1"/>
</dbReference>
<keyword evidence="2" id="KW-0812">Transmembrane</keyword>
<keyword evidence="2" id="KW-0472">Membrane</keyword>
<evidence type="ECO:0000256" key="2">
    <source>
        <dbReference type="SAM" id="Phobius"/>
    </source>
</evidence>
<evidence type="ECO:0000313" key="4">
    <source>
        <dbReference type="Proteomes" id="UP000519023"/>
    </source>
</evidence>